<evidence type="ECO:0000256" key="1">
    <source>
        <dbReference type="SAM" id="Phobius"/>
    </source>
</evidence>
<feature type="transmembrane region" description="Helical" evidence="1">
    <location>
        <begin position="211"/>
        <end position="231"/>
    </location>
</feature>
<feature type="transmembrane region" description="Helical" evidence="1">
    <location>
        <begin position="106"/>
        <end position="128"/>
    </location>
</feature>
<evidence type="ECO:0000259" key="2">
    <source>
        <dbReference type="Pfam" id="PF01773"/>
    </source>
</evidence>
<feature type="transmembrane region" description="Helical" evidence="1">
    <location>
        <begin position="183"/>
        <end position="205"/>
    </location>
</feature>
<dbReference type="InterPro" id="IPR008276">
    <property type="entry name" value="C_nuclsd_transpt"/>
</dbReference>
<feature type="transmembrane region" description="Helical" evidence="1">
    <location>
        <begin position="21"/>
        <end position="39"/>
    </location>
</feature>
<feature type="transmembrane region" description="Helical" evidence="1">
    <location>
        <begin position="51"/>
        <end position="69"/>
    </location>
</feature>
<dbReference type="GO" id="GO:0005415">
    <property type="term" value="F:nucleoside:sodium symporter activity"/>
    <property type="evidence" value="ECO:0007669"/>
    <property type="project" value="TreeGrafter"/>
</dbReference>
<feature type="domain" description="Concentrative nucleoside transporter N-terminal" evidence="2">
    <location>
        <begin position="28"/>
        <end position="100"/>
    </location>
</feature>
<keyword evidence="1" id="KW-1133">Transmembrane helix</keyword>
<dbReference type="InterPro" id="IPR002668">
    <property type="entry name" value="CNT_N_dom"/>
</dbReference>
<evidence type="ECO:0000313" key="5">
    <source>
        <dbReference type="Proteomes" id="UP000681967"/>
    </source>
</evidence>
<keyword evidence="1" id="KW-0472">Membrane</keyword>
<accession>A0A8S3DN04</accession>
<dbReference type="Pfam" id="PF07670">
    <property type="entry name" value="Gate"/>
    <property type="match status" value="1"/>
</dbReference>
<dbReference type="EMBL" id="CAJOBH010201356">
    <property type="protein sequence ID" value="CAF4987996.1"/>
    <property type="molecule type" value="Genomic_DNA"/>
</dbReference>
<protein>
    <recommendedName>
        <fullName evidence="6">NupC/NupG family nucleoside CNT transporter</fullName>
    </recommendedName>
</protein>
<comment type="caution">
    <text evidence="4">The sequence shown here is derived from an EMBL/GenBank/DDBJ whole genome shotgun (WGS) entry which is preliminary data.</text>
</comment>
<evidence type="ECO:0008006" key="6">
    <source>
        <dbReference type="Google" id="ProtNLM"/>
    </source>
</evidence>
<feature type="domain" description="Nucleoside transporter/FeoB GTPase Gate" evidence="3">
    <location>
        <begin position="108"/>
        <end position="206"/>
    </location>
</feature>
<dbReference type="Proteomes" id="UP000681967">
    <property type="component" value="Unassembled WGS sequence"/>
</dbReference>
<dbReference type="AlphaFoldDB" id="A0A8S3DN04"/>
<dbReference type="GO" id="GO:0005886">
    <property type="term" value="C:plasma membrane"/>
    <property type="evidence" value="ECO:0007669"/>
    <property type="project" value="TreeGrafter"/>
</dbReference>
<dbReference type="PANTHER" id="PTHR10590:SF4">
    <property type="entry name" value="SOLUTE CARRIER FAMILY 28 MEMBER 3"/>
    <property type="match status" value="1"/>
</dbReference>
<name>A0A8S3DN04_9BILA</name>
<dbReference type="PANTHER" id="PTHR10590">
    <property type="entry name" value="SODIUM/NUCLEOSIDE COTRANSPORTER"/>
    <property type="match status" value="1"/>
</dbReference>
<keyword evidence="1" id="KW-0812">Transmembrane</keyword>
<organism evidence="4 5">
    <name type="scientific">Rotaria magnacalcarata</name>
    <dbReference type="NCBI Taxonomy" id="392030"/>
    <lineage>
        <taxon>Eukaryota</taxon>
        <taxon>Metazoa</taxon>
        <taxon>Spiralia</taxon>
        <taxon>Gnathifera</taxon>
        <taxon>Rotifera</taxon>
        <taxon>Eurotatoria</taxon>
        <taxon>Bdelloidea</taxon>
        <taxon>Philodinida</taxon>
        <taxon>Philodinidae</taxon>
        <taxon>Rotaria</taxon>
    </lineage>
</organism>
<sequence>VGHLLVFLAIALYVGLTVNRARNYVSLIGIFTLILLGTIGSKHPHRIRWTTIFYSFVIQFTLAAVVIRLEFGFQFFDFLGKVVSQFLHNADSGAAFVFGKTYEEHFFVFKVTSIIIFLGSVINVLYYLGVMQYIIGKIAWLMQKCLNTTAAESMNAAANIFVGMSEAPLMIMPLIPKMTTSELHAVLVGGFSTMSGSILATFIFFGVPANHLIAASVMAAPGALGFAKLLLPEIHRSKTTWETVKNAPRPYVLISKKIKLSLLVELGI</sequence>
<feature type="non-terminal residue" evidence="4">
    <location>
        <position position="1"/>
    </location>
</feature>
<gene>
    <name evidence="4" type="ORF">BYL167_LOCUS55089</name>
</gene>
<dbReference type="Pfam" id="PF01773">
    <property type="entry name" value="Nucleos_tra2_N"/>
    <property type="match status" value="1"/>
</dbReference>
<dbReference type="InterPro" id="IPR011642">
    <property type="entry name" value="Gate_dom"/>
</dbReference>
<proteinExistence type="predicted"/>
<evidence type="ECO:0000259" key="3">
    <source>
        <dbReference type="Pfam" id="PF07670"/>
    </source>
</evidence>
<evidence type="ECO:0000313" key="4">
    <source>
        <dbReference type="EMBL" id="CAF4987996.1"/>
    </source>
</evidence>
<reference evidence="4" key="1">
    <citation type="submission" date="2021-02" db="EMBL/GenBank/DDBJ databases">
        <authorList>
            <person name="Nowell W R."/>
        </authorList>
    </citation>
    <scope>NUCLEOTIDE SEQUENCE</scope>
</reference>